<sequence>LYRLDDESPKIVTSKNVVFNESAMYKDMLKDSGEAEEEDTHEPLPYHEAVACENSSK</sequence>
<evidence type="ECO:0000313" key="2">
    <source>
        <dbReference type="EMBL" id="GFC88929.1"/>
    </source>
</evidence>
<gene>
    <name evidence="2" type="ORF">Tci_860899</name>
</gene>
<protein>
    <recommendedName>
        <fullName evidence="3">Retrovirus-related Pol polyprotein from transposon TNT 1-94</fullName>
    </recommendedName>
</protein>
<reference evidence="2" key="1">
    <citation type="journal article" date="2019" name="Sci. Rep.">
        <title>Draft genome of Tanacetum cinerariifolium, the natural source of mosquito coil.</title>
        <authorList>
            <person name="Yamashiro T."/>
            <person name="Shiraishi A."/>
            <person name="Satake H."/>
            <person name="Nakayama K."/>
        </authorList>
    </citation>
    <scope>NUCLEOTIDE SEQUENCE</scope>
</reference>
<feature type="region of interest" description="Disordered" evidence="1">
    <location>
        <begin position="29"/>
        <end position="57"/>
    </location>
</feature>
<evidence type="ECO:0000256" key="1">
    <source>
        <dbReference type="SAM" id="MobiDB-lite"/>
    </source>
</evidence>
<name>A0A699RN82_TANCI</name>
<evidence type="ECO:0008006" key="3">
    <source>
        <dbReference type="Google" id="ProtNLM"/>
    </source>
</evidence>
<dbReference type="EMBL" id="BKCJ011118144">
    <property type="protein sequence ID" value="GFC88929.1"/>
    <property type="molecule type" value="Genomic_DNA"/>
</dbReference>
<dbReference type="AlphaFoldDB" id="A0A699RN82"/>
<organism evidence="2">
    <name type="scientific">Tanacetum cinerariifolium</name>
    <name type="common">Dalmatian daisy</name>
    <name type="synonym">Chrysanthemum cinerariifolium</name>
    <dbReference type="NCBI Taxonomy" id="118510"/>
    <lineage>
        <taxon>Eukaryota</taxon>
        <taxon>Viridiplantae</taxon>
        <taxon>Streptophyta</taxon>
        <taxon>Embryophyta</taxon>
        <taxon>Tracheophyta</taxon>
        <taxon>Spermatophyta</taxon>
        <taxon>Magnoliopsida</taxon>
        <taxon>eudicotyledons</taxon>
        <taxon>Gunneridae</taxon>
        <taxon>Pentapetalae</taxon>
        <taxon>asterids</taxon>
        <taxon>campanulids</taxon>
        <taxon>Asterales</taxon>
        <taxon>Asteraceae</taxon>
        <taxon>Asteroideae</taxon>
        <taxon>Anthemideae</taxon>
        <taxon>Anthemidinae</taxon>
        <taxon>Tanacetum</taxon>
    </lineage>
</organism>
<feature type="non-terminal residue" evidence="2">
    <location>
        <position position="1"/>
    </location>
</feature>
<comment type="caution">
    <text evidence="2">The sequence shown here is derived from an EMBL/GenBank/DDBJ whole genome shotgun (WGS) entry which is preliminary data.</text>
</comment>
<proteinExistence type="predicted"/>
<accession>A0A699RN82</accession>